<proteinExistence type="predicted"/>
<dbReference type="GeneID" id="37878322"/>
<accession>A0A343TKH2</accession>
<reference evidence="3" key="1">
    <citation type="submission" date="2017-11" db="EMBL/GenBank/DDBJ databases">
        <title>Phenotypic and genomic properties of facultatively anaerobic sulfur-reducing natronoarchaea from hypersaline soda lakes.</title>
        <authorList>
            <person name="Sorokin D.Y."/>
            <person name="Kublanov I.V."/>
            <person name="Roman P."/>
            <person name="Sinninghe Damste J.S."/>
            <person name="Golyshin P.N."/>
            <person name="Rojo D."/>
            <person name="Ciordia S."/>
            <person name="Mena M.D.C."/>
            <person name="Ferrer M."/>
            <person name="Messina E."/>
            <person name="Smedile F."/>
            <person name="La Spada G."/>
            <person name="La Cono V."/>
            <person name="Yakimov M.M."/>
        </authorList>
    </citation>
    <scope>NUCLEOTIDE SEQUENCE [LARGE SCALE GENOMIC DNA]</scope>
    <source>
        <strain evidence="3">AArc-Sl</strain>
    </source>
</reference>
<dbReference type="Proteomes" id="UP000263012">
    <property type="component" value="Chromosome"/>
</dbReference>
<dbReference type="OrthoDB" id="170219at2157"/>
<keyword evidence="3" id="KW-1185">Reference proteome</keyword>
<dbReference type="InterPro" id="IPR058821">
    <property type="entry name" value="Double_WHD-containing_halo"/>
</dbReference>
<evidence type="ECO:0000313" key="3">
    <source>
        <dbReference type="Proteomes" id="UP000263012"/>
    </source>
</evidence>
<dbReference type="Pfam" id="PF25947">
    <property type="entry name" value="WHD_halo_double"/>
    <property type="match status" value="1"/>
</dbReference>
<feature type="region of interest" description="Disordered" evidence="1">
    <location>
        <begin position="1"/>
        <end position="22"/>
    </location>
</feature>
<evidence type="ECO:0000313" key="2">
    <source>
        <dbReference type="EMBL" id="AUX09594.1"/>
    </source>
</evidence>
<dbReference type="EMBL" id="CP025066">
    <property type="protein sequence ID" value="AUX09594.1"/>
    <property type="molecule type" value="Genomic_DNA"/>
</dbReference>
<feature type="compositionally biased region" description="Pro residues" evidence="1">
    <location>
        <begin position="1"/>
        <end position="10"/>
    </location>
</feature>
<sequence>MRFKPVPTPPSERSALDDAHRAVPLVPAGEPDCLRRIRERLDVDNETDARAWLAFLRALGLAERTARGYGRTDREATPETLREPFRRRVYAAEEALSVLSSAERPLTAAEIAERIRHCEPTWERRRRVDHERSWRDRTGRLLDWAVLLDLAERIEPETRHNNANGERSSYRPKTPR</sequence>
<protein>
    <submittedName>
        <fullName evidence="2">Uncharacterized protein</fullName>
    </submittedName>
</protein>
<dbReference type="AlphaFoldDB" id="A0A343TKH2"/>
<dbReference type="KEGG" id="hdf:AArcSl_1969"/>
<organism evidence="2 3">
    <name type="scientific">Halalkaliarchaeum desulfuricum</name>
    <dbReference type="NCBI Taxonomy" id="2055893"/>
    <lineage>
        <taxon>Archaea</taxon>
        <taxon>Methanobacteriati</taxon>
        <taxon>Methanobacteriota</taxon>
        <taxon>Stenosarchaea group</taxon>
        <taxon>Halobacteria</taxon>
        <taxon>Halobacteriales</taxon>
        <taxon>Haloferacaceae</taxon>
        <taxon>Halalkaliarchaeum</taxon>
    </lineage>
</organism>
<gene>
    <name evidence="2" type="ORF">AArcSl_1969</name>
</gene>
<evidence type="ECO:0000256" key="1">
    <source>
        <dbReference type="SAM" id="MobiDB-lite"/>
    </source>
</evidence>
<dbReference type="RefSeq" id="WP_119818422.1">
    <property type="nucleotide sequence ID" value="NZ_CP025066.1"/>
</dbReference>
<name>A0A343TKH2_9EURY</name>